<keyword evidence="2" id="KW-1185">Reference proteome</keyword>
<evidence type="ECO:0000313" key="1">
    <source>
        <dbReference type="EMBL" id="MBZ5749572.1"/>
    </source>
</evidence>
<proteinExistence type="predicted"/>
<accession>A0ABS7UMM9</accession>
<dbReference type="RefSeq" id="WP_224137372.1">
    <property type="nucleotide sequence ID" value="NZ_JAIQUM010000007.1"/>
</dbReference>
<reference evidence="1" key="1">
    <citation type="submission" date="2024-05" db="EMBL/GenBank/DDBJ databases">
        <title>Metabacillus sp. nov., isolated from the rhizosphere soil of tomato plants.</title>
        <authorList>
            <person name="Ma R."/>
        </authorList>
    </citation>
    <scope>NUCLEOTIDE SEQUENCE</scope>
    <source>
        <strain evidence="1">DBTR6</strain>
    </source>
</reference>
<protein>
    <submittedName>
        <fullName evidence="1">Uncharacterized protein</fullName>
    </submittedName>
</protein>
<dbReference type="EMBL" id="JAIQUM010000007">
    <property type="protein sequence ID" value="MBZ5749572.1"/>
    <property type="molecule type" value="Genomic_DNA"/>
</dbReference>
<gene>
    <name evidence="1" type="ORF">K9V48_04780</name>
</gene>
<comment type="caution">
    <text evidence="1">The sequence shown here is derived from an EMBL/GenBank/DDBJ whole genome shotgun (WGS) entry which is preliminary data.</text>
</comment>
<sequence length="313" mass="37307">MSSNLNMEFDYTEEAVEQLKKLIEQEKVTLLNTYEDSLKCIKNNQRNYLEEKKIRLEQGKGIRINRKQLLEKWDKQKLAYFQNNTQIKIHPSQSEFLFMLLEKLYLGNIKSMYVDETAPYNKIEAHEFFRQKPISFSNDDISFLEYEYSSKDEYSLYINKHPYLVWMGKSKLIQRDETGKPIWNSEGTDFLYKYSDCHVVVQRFYNGFYWVVSSYEAIDSRLERRHQAIDDMMAMIGQEVGAKTIEQISKELYEYMWLTPLEVQSLLSLATLQYVNRYRDQINDAIGDKEYKPRSSIAQQEFSNPLTLSIQYP</sequence>
<evidence type="ECO:0000313" key="2">
    <source>
        <dbReference type="Proteomes" id="UP001165287"/>
    </source>
</evidence>
<dbReference type="Proteomes" id="UP001165287">
    <property type="component" value="Unassembled WGS sequence"/>
</dbReference>
<organism evidence="1 2">
    <name type="scientific">Metabacillus rhizolycopersici</name>
    <dbReference type="NCBI Taxonomy" id="2875709"/>
    <lineage>
        <taxon>Bacteria</taxon>
        <taxon>Bacillati</taxon>
        <taxon>Bacillota</taxon>
        <taxon>Bacilli</taxon>
        <taxon>Bacillales</taxon>
        <taxon>Bacillaceae</taxon>
        <taxon>Metabacillus</taxon>
    </lineage>
</organism>
<name>A0ABS7UMM9_9BACI</name>